<keyword evidence="3" id="KW-1185">Reference proteome</keyword>
<dbReference type="EMBL" id="QZVS01000085">
    <property type="protein sequence ID" value="RJT88110.1"/>
    <property type="molecule type" value="Genomic_DNA"/>
</dbReference>
<reference evidence="2 3" key="1">
    <citation type="submission" date="2018-09" db="EMBL/GenBank/DDBJ databases">
        <title>Novel species of Cryobacterium.</title>
        <authorList>
            <person name="Liu Q."/>
            <person name="Xin Y.-H."/>
        </authorList>
    </citation>
    <scope>NUCLEOTIDE SEQUENCE [LARGE SCALE GENOMIC DNA]</scope>
    <source>
        <strain evidence="2 3">Hh39</strain>
    </source>
</reference>
<sequence length="103" mass="11240">MSTLSQRRSLSKAGARAIDARIAEANAAIAAQKAEVAAAHRANQAAKYAPVAFTEAELQAARLIRKGRSWFTVVRVNVKSVTVEDFGRFTMLVPRDKVLEVRS</sequence>
<evidence type="ECO:0000256" key="1">
    <source>
        <dbReference type="SAM" id="Coils"/>
    </source>
</evidence>
<dbReference type="Proteomes" id="UP000272015">
    <property type="component" value="Unassembled WGS sequence"/>
</dbReference>
<comment type="caution">
    <text evidence="2">The sequence shown here is derived from an EMBL/GenBank/DDBJ whole genome shotgun (WGS) entry which is preliminary data.</text>
</comment>
<evidence type="ECO:0000313" key="2">
    <source>
        <dbReference type="EMBL" id="RJT88110.1"/>
    </source>
</evidence>
<evidence type="ECO:0000313" key="3">
    <source>
        <dbReference type="Proteomes" id="UP000272015"/>
    </source>
</evidence>
<feature type="coiled-coil region" evidence="1">
    <location>
        <begin position="15"/>
        <end position="42"/>
    </location>
</feature>
<keyword evidence="1" id="KW-0175">Coiled coil</keyword>
<organism evidence="2 3">
    <name type="scientific">Cryobacterium melibiosiphilum</name>
    <dbReference type="NCBI Taxonomy" id="995039"/>
    <lineage>
        <taxon>Bacteria</taxon>
        <taxon>Bacillati</taxon>
        <taxon>Actinomycetota</taxon>
        <taxon>Actinomycetes</taxon>
        <taxon>Micrococcales</taxon>
        <taxon>Microbacteriaceae</taxon>
        <taxon>Cryobacterium</taxon>
    </lineage>
</organism>
<accession>A0A3A5MDB0</accession>
<protein>
    <submittedName>
        <fullName evidence="2">Uncharacterized protein</fullName>
    </submittedName>
</protein>
<gene>
    <name evidence="2" type="ORF">D6T64_12025</name>
</gene>
<name>A0A3A5MDB0_9MICO</name>
<dbReference type="AlphaFoldDB" id="A0A3A5MDB0"/>
<proteinExistence type="predicted"/>
<dbReference type="RefSeq" id="WP_119974918.1">
    <property type="nucleotide sequence ID" value="NZ_JBHSQA010000012.1"/>
</dbReference>